<feature type="compositionally biased region" description="Basic residues" evidence="1">
    <location>
        <begin position="1"/>
        <end position="18"/>
    </location>
</feature>
<feature type="region of interest" description="Disordered" evidence="1">
    <location>
        <begin position="1"/>
        <end position="105"/>
    </location>
</feature>
<feature type="compositionally biased region" description="Pro residues" evidence="1">
    <location>
        <begin position="40"/>
        <end position="55"/>
    </location>
</feature>
<sequence length="193" mass="20127">MTRRRRRGPRRGPCRAPRRSGPPAARTPGTGASPSSTAAPPRPSGPSLSAPPPASPSGASRSSGTPPPRRRPPRHAGRWLWPPRVPPRQCCSPWPQPSGPAAAVPPSASTLEAVVDAVAPGVSLSRDGDGARAPTLPSVEALGGRESTAAVSLRASASERMDMSGQKTARTELKLLKVLFPSNNQIGRRKSQK</sequence>
<organism evidence="2">
    <name type="scientific">Setaria italica</name>
    <name type="common">Foxtail millet</name>
    <name type="synonym">Panicum italicum</name>
    <dbReference type="NCBI Taxonomy" id="4555"/>
    <lineage>
        <taxon>Eukaryota</taxon>
        <taxon>Viridiplantae</taxon>
        <taxon>Streptophyta</taxon>
        <taxon>Embryophyta</taxon>
        <taxon>Tracheophyta</taxon>
        <taxon>Spermatophyta</taxon>
        <taxon>Magnoliopsida</taxon>
        <taxon>Liliopsida</taxon>
        <taxon>Poales</taxon>
        <taxon>Poaceae</taxon>
        <taxon>PACMAD clade</taxon>
        <taxon>Panicoideae</taxon>
        <taxon>Panicodae</taxon>
        <taxon>Paniceae</taxon>
        <taxon>Cenchrinae</taxon>
        <taxon>Setaria</taxon>
    </lineage>
</organism>
<proteinExistence type="predicted"/>
<dbReference type="EMBL" id="CM003529">
    <property type="protein sequence ID" value="RCV14512.1"/>
    <property type="molecule type" value="Genomic_DNA"/>
</dbReference>
<reference evidence="2" key="2">
    <citation type="submission" date="2015-07" db="EMBL/GenBank/DDBJ databases">
        <authorList>
            <person name="Noorani M."/>
        </authorList>
    </citation>
    <scope>NUCLEOTIDE SEQUENCE</scope>
    <source>
        <strain evidence="2">Yugu1</strain>
    </source>
</reference>
<evidence type="ECO:0000313" key="2">
    <source>
        <dbReference type="EMBL" id="RCV14512.1"/>
    </source>
</evidence>
<dbReference type="AlphaFoldDB" id="A0A368Q9H0"/>
<reference evidence="2" key="1">
    <citation type="journal article" date="2012" name="Nat. Biotechnol.">
        <title>Reference genome sequence of the model plant Setaria.</title>
        <authorList>
            <person name="Bennetzen J.L."/>
            <person name="Schmutz J."/>
            <person name="Wang H."/>
            <person name="Percifield R."/>
            <person name="Hawkins J."/>
            <person name="Pontaroli A.C."/>
            <person name="Estep M."/>
            <person name="Feng L."/>
            <person name="Vaughn J.N."/>
            <person name="Grimwood J."/>
            <person name="Jenkins J."/>
            <person name="Barry K."/>
            <person name="Lindquist E."/>
            <person name="Hellsten U."/>
            <person name="Deshpande S."/>
            <person name="Wang X."/>
            <person name="Wu X."/>
            <person name="Mitros T."/>
            <person name="Triplett J."/>
            <person name="Yang X."/>
            <person name="Ye C.Y."/>
            <person name="Mauro-Herrera M."/>
            <person name="Wang L."/>
            <person name="Li P."/>
            <person name="Sharma M."/>
            <person name="Sharma R."/>
            <person name="Ronald P.C."/>
            <person name="Panaud O."/>
            <person name="Kellogg E.A."/>
            <person name="Brutnell T.P."/>
            <person name="Doust A.N."/>
            <person name="Tuskan G.A."/>
            <person name="Rokhsar D."/>
            <person name="Devos K.M."/>
        </authorList>
    </citation>
    <scope>NUCLEOTIDE SEQUENCE [LARGE SCALE GENOMIC DNA]</scope>
    <source>
        <strain evidence="2">Yugu1</strain>
    </source>
</reference>
<protein>
    <submittedName>
        <fullName evidence="2">Uncharacterized protein</fullName>
    </submittedName>
</protein>
<feature type="compositionally biased region" description="Low complexity" evidence="1">
    <location>
        <begin position="19"/>
        <end position="39"/>
    </location>
</feature>
<evidence type="ECO:0000256" key="1">
    <source>
        <dbReference type="SAM" id="MobiDB-lite"/>
    </source>
</evidence>
<feature type="compositionally biased region" description="Basic residues" evidence="1">
    <location>
        <begin position="68"/>
        <end position="77"/>
    </location>
</feature>
<gene>
    <name evidence="2" type="ORF">SETIT_2G432300v2</name>
</gene>
<accession>A0A368Q9H0</accession>
<name>A0A368Q9H0_SETIT</name>